<feature type="transmembrane region" description="Helical" evidence="5">
    <location>
        <begin position="6"/>
        <end position="26"/>
    </location>
</feature>
<comment type="caution">
    <text evidence="5">Lacks conserved residue(s) required for the propagation of feature annotation.</text>
</comment>
<protein>
    <recommendedName>
        <fullName evidence="5">UPF0391 membrane protein GCM10011491_19320</fullName>
    </recommendedName>
</protein>
<dbReference type="RefSeq" id="WP_188823875.1">
    <property type="nucleotide sequence ID" value="NZ_BMHH01000006.1"/>
</dbReference>
<reference evidence="6" key="2">
    <citation type="submission" date="2020-09" db="EMBL/GenBank/DDBJ databases">
        <authorList>
            <person name="Sun Q."/>
            <person name="Zhou Y."/>
        </authorList>
    </citation>
    <scope>NUCLEOTIDE SEQUENCE</scope>
    <source>
        <strain evidence="6">CGMCC 1.15082</strain>
    </source>
</reference>
<keyword evidence="2 5" id="KW-0812">Transmembrane</keyword>
<evidence type="ECO:0000256" key="5">
    <source>
        <dbReference type="HAMAP-Rule" id="MF_01361"/>
    </source>
</evidence>
<dbReference type="Proteomes" id="UP000646478">
    <property type="component" value="Unassembled WGS sequence"/>
</dbReference>
<evidence type="ECO:0000256" key="1">
    <source>
        <dbReference type="ARBA" id="ARBA00022475"/>
    </source>
</evidence>
<keyword evidence="3 5" id="KW-1133">Transmembrane helix</keyword>
<keyword evidence="4 5" id="KW-0472">Membrane</keyword>
<proteinExistence type="inferred from homology"/>
<keyword evidence="1 5" id="KW-1003">Cell membrane</keyword>
<evidence type="ECO:0000313" key="7">
    <source>
        <dbReference type="Proteomes" id="UP000646478"/>
    </source>
</evidence>
<dbReference type="EMBL" id="BMHH01000006">
    <property type="protein sequence ID" value="GGA91422.1"/>
    <property type="molecule type" value="Genomic_DNA"/>
</dbReference>
<sequence>MLHWIIVLFVVAVIASFLGFHGIAGVAATGVRLLIFVGLILLLLAVLFGGFIPR</sequence>
<organism evidence="6 7">
    <name type="scientific">Brucella endophytica</name>
    <dbReference type="NCBI Taxonomy" id="1963359"/>
    <lineage>
        <taxon>Bacteria</taxon>
        <taxon>Pseudomonadati</taxon>
        <taxon>Pseudomonadota</taxon>
        <taxon>Alphaproteobacteria</taxon>
        <taxon>Hyphomicrobiales</taxon>
        <taxon>Brucellaceae</taxon>
        <taxon>Brucella/Ochrobactrum group</taxon>
        <taxon>Brucella</taxon>
    </lineage>
</organism>
<dbReference type="AlphaFoldDB" id="A0A916SAH8"/>
<dbReference type="PIRSF" id="PIRSF036466">
    <property type="entry name" value="UCP036466"/>
    <property type="match status" value="1"/>
</dbReference>
<evidence type="ECO:0000256" key="4">
    <source>
        <dbReference type="ARBA" id="ARBA00023136"/>
    </source>
</evidence>
<comment type="caution">
    <text evidence="6">The sequence shown here is derived from an EMBL/GenBank/DDBJ whole genome shotgun (WGS) entry which is preliminary data.</text>
</comment>
<evidence type="ECO:0000256" key="3">
    <source>
        <dbReference type="ARBA" id="ARBA00022989"/>
    </source>
</evidence>
<accession>A0A916SAH8</accession>
<dbReference type="InterPro" id="IPR009760">
    <property type="entry name" value="DUF1328"/>
</dbReference>
<reference evidence="6" key="1">
    <citation type="journal article" date="2014" name="Int. J. Syst. Evol. Microbiol.">
        <title>Complete genome sequence of Corynebacterium casei LMG S-19264T (=DSM 44701T), isolated from a smear-ripened cheese.</title>
        <authorList>
            <consortium name="US DOE Joint Genome Institute (JGI-PGF)"/>
            <person name="Walter F."/>
            <person name="Albersmeier A."/>
            <person name="Kalinowski J."/>
            <person name="Ruckert C."/>
        </authorList>
    </citation>
    <scope>NUCLEOTIDE SEQUENCE</scope>
    <source>
        <strain evidence="6">CGMCC 1.15082</strain>
    </source>
</reference>
<comment type="similarity">
    <text evidence="5">Belongs to the UPF0391 family.</text>
</comment>
<dbReference type="GO" id="GO:0005886">
    <property type="term" value="C:plasma membrane"/>
    <property type="evidence" value="ECO:0007669"/>
    <property type="project" value="UniProtKB-UniRule"/>
</dbReference>
<name>A0A916SAH8_9HYPH</name>
<keyword evidence="7" id="KW-1185">Reference proteome</keyword>
<dbReference type="HAMAP" id="MF_01361">
    <property type="entry name" value="UPF0391"/>
    <property type="match status" value="1"/>
</dbReference>
<evidence type="ECO:0000256" key="2">
    <source>
        <dbReference type="ARBA" id="ARBA00022692"/>
    </source>
</evidence>
<evidence type="ECO:0000313" key="6">
    <source>
        <dbReference type="EMBL" id="GGA91422.1"/>
    </source>
</evidence>
<gene>
    <name evidence="6" type="ORF">GCM10011491_19320</name>
</gene>
<dbReference type="Pfam" id="PF07043">
    <property type="entry name" value="DUF1328"/>
    <property type="match status" value="1"/>
</dbReference>
<feature type="transmembrane region" description="Helical" evidence="5">
    <location>
        <begin position="33"/>
        <end position="52"/>
    </location>
</feature>